<name>X6LF53_RETFI</name>
<evidence type="ECO:0000313" key="2">
    <source>
        <dbReference type="EMBL" id="ETO00204.1"/>
    </source>
</evidence>
<proteinExistence type="predicted"/>
<dbReference type="EMBL" id="ASPP01041652">
    <property type="protein sequence ID" value="ETO00204.1"/>
    <property type="molecule type" value="Genomic_DNA"/>
</dbReference>
<sequence>MLLNSRDDECKSLRQIFLSFNILMASSELNIITLTICVLWNSSCAIHVDVHITIKIFLLSWSEKSCKTFLEEITFEILDFQNFLQSLIDIEDLVMSMKQFIIGDLTLKPNVTKEKILNNCQDKSNLNVLNLILKLLFIWIIWSL</sequence>
<organism evidence="2 3">
    <name type="scientific">Reticulomyxa filosa</name>
    <dbReference type="NCBI Taxonomy" id="46433"/>
    <lineage>
        <taxon>Eukaryota</taxon>
        <taxon>Sar</taxon>
        <taxon>Rhizaria</taxon>
        <taxon>Retaria</taxon>
        <taxon>Foraminifera</taxon>
        <taxon>Monothalamids</taxon>
        <taxon>Reticulomyxidae</taxon>
        <taxon>Reticulomyxa</taxon>
    </lineage>
</organism>
<evidence type="ECO:0000313" key="3">
    <source>
        <dbReference type="Proteomes" id="UP000023152"/>
    </source>
</evidence>
<dbReference type="AlphaFoldDB" id="X6LF53"/>
<keyword evidence="1" id="KW-0812">Transmembrane</keyword>
<dbReference type="Proteomes" id="UP000023152">
    <property type="component" value="Unassembled WGS sequence"/>
</dbReference>
<gene>
    <name evidence="2" type="ORF">RFI_37244</name>
</gene>
<accession>X6LF53</accession>
<keyword evidence="1" id="KW-0472">Membrane</keyword>
<keyword evidence="1" id="KW-1133">Transmembrane helix</keyword>
<comment type="caution">
    <text evidence="2">The sequence shown here is derived from an EMBL/GenBank/DDBJ whole genome shotgun (WGS) entry which is preliminary data.</text>
</comment>
<reference evidence="2 3" key="1">
    <citation type="journal article" date="2013" name="Curr. Biol.">
        <title>The Genome of the Foraminiferan Reticulomyxa filosa.</title>
        <authorList>
            <person name="Glockner G."/>
            <person name="Hulsmann N."/>
            <person name="Schleicher M."/>
            <person name="Noegel A.A."/>
            <person name="Eichinger L."/>
            <person name="Gallinger C."/>
            <person name="Pawlowski J."/>
            <person name="Sierra R."/>
            <person name="Euteneuer U."/>
            <person name="Pillet L."/>
            <person name="Moustafa A."/>
            <person name="Platzer M."/>
            <person name="Groth M."/>
            <person name="Szafranski K."/>
            <person name="Schliwa M."/>
        </authorList>
    </citation>
    <scope>NUCLEOTIDE SEQUENCE [LARGE SCALE GENOMIC DNA]</scope>
</reference>
<protein>
    <submittedName>
        <fullName evidence="2">Uncharacterized protein</fullName>
    </submittedName>
</protein>
<keyword evidence="3" id="KW-1185">Reference proteome</keyword>
<feature type="transmembrane region" description="Helical" evidence="1">
    <location>
        <begin position="125"/>
        <end position="142"/>
    </location>
</feature>
<evidence type="ECO:0000256" key="1">
    <source>
        <dbReference type="SAM" id="Phobius"/>
    </source>
</evidence>